<evidence type="ECO:0000259" key="6">
    <source>
        <dbReference type="Pfam" id="PF04863"/>
    </source>
</evidence>
<evidence type="ECO:0008006" key="10">
    <source>
        <dbReference type="Google" id="ProtNLM"/>
    </source>
</evidence>
<keyword evidence="3" id="KW-0032">Aminotransferase</keyword>
<comment type="similarity">
    <text evidence="2">Belongs to the alliinase family.</text>
</comment>
<feature type="transmembrane region" description="Helical" evidence="5">
    <location>
        <begin position="210"/>
        <end position="230"/>
    </location>
</feature>
<dbReference type="Gene3D" id="3.90.1150.10">
    <property type="entry name" value="Aspartate Aminotransferase, domain 1"/>
    <property type="match status" value="1"/>
</dbReference>
<evidence type="ECO:0000313" key="8">
    <source>
        <dbReference type="EMBL" id="CAI9787086.1"/>
    </source>
</evidence>
<feature type="transmembrane region" description="Helical" evidence="5">
    <location>
        <begin position="63"/>
        <end position="83"/>
    </location>
</feature>
<dbReference type="EMBL" id="OU503058">
    <property type="protein sequence ID" value="CAI9787086.1"/>
    <property type="molecule type" value="Genomic_DNA"/>
</dbReference>
<accession>A0AAD2AIU4</accession>
<dbReference type="CDD" id="cd00609">
    <property type="entry name" value="AAT_like"/>
    <property type="match status" value="1"/>
</dbReference>
<organism evidence="8 9">
    <name type="scientific">Fraxinus pennsylvanica</name>
    <dbReference type="NCBI Taxonomy" id="56036"/>
    <lineage>
        <taxon>Eukaryota</taxon>
        <taxon>Viridiplantae</taxon>
        <taxon>Streptophyta</taxon>
        <taxon>Embryophyta</taxon>
        <taxon>Tracheophyta</taxon>
        <taxon>Spermatophyta</taxon>
        <taxon>Magnoliopsida</taxon>
        <taxon>eudicotyledons</taxon>
        <taxon>Gunneridae</taxon>
        <taxon>Pentapetalae</taxon>
        <taxon>asterids</taxon>
        <taxon>lamiids</taxon>
        <taxon>Lamiales</taxon>
        <taxon>Oleaceae</taxon>
        <taxon>Oleeae</taxon>
        <taxon>Fraxinus</taxon>
    </lineage>
</organism>
<protein>
    <recommendedName>
        <fullName evidence="10">Tryptophan aminotransferase-related protein 4-like</fullName>
    </recommendedName>
</protein>
<keyword evidence="4" id="KW-0663">Pyridoxal phosphate</keyword>
<dbReference type="InterPro" id="IPR015424">
    <property type="entry name" value="PyrdxlP-dep_Trfase"/>
</dbReference>
<dbReference type="PANTHER" id="PTHR43795:SF20">
    <property type="entry name" value="TRYPTOPHAN AMINOTRANSFERASE-RELATED PROTEIN 3"/>
    <property type="match status" value="1"/>
</dbReference>
<evidence type="ECO:0000256" key="4">
    <source>
        <dbReference type="ARBA" id="ARBA00022898"/>
    </source>
</evidence>
<evidence type="ECO:0000256" key="3">
    <source>
        <dbReference type="ARBA" id="ARBA00022576"/>
    </source>
</evidence>
<comment type="cofactor">
    <cofactor evidence="1">
        <name>pyridoxal 5'-phosphate</name>
        <dbReference type="ChEBI" id="CHEBI:597326"/>
    </cofactor>
</comment>
<dbReference type="Pfam" id="PF04864">
    <property type="entry name" value="Alliinase_C"/>
    <property type="match status" value="1"/>
</dbReference>
<reference evidence="8" key="1">
    <citation type="submission" date="2023-05" db="EMBL/GenBank/DDBJ databases">
        <authorList>
            <person name="Huff M."/>
        </authorList>
    </citation>
    <scope>NUCLEOTIDE SEQUENCE</scope>
</reference>
<evidence type="ECO:0000256" key="2">
    <source>
        <dbReference type="ARBA" id="ARBA00006312"/>
    </source>
</evidence>
<dbReference type="GO" id="GO:0016846">
    <property type="term" value="F:carbon-sulfur lyase activity"/>
    <property type="evidence" value="ECO:0007669"/>
    <property type="project" value="InterPro"/>
</dbReference>
<evidence type="ECO:0000259" key="7">
    <source>
        <dbReference type="Pfam" id="PF04864"/>
    </source>
</evidence>
<dbReference type="SUPFAM" id="SSF53383">
    <property type="entry name" value="PLP-dependent transferases"/>
    <property type="match status" value="1"/>
</dbReference>
<dbReference type="InterPro" id="IPR037029">
    <property type="entry name" value="Alliinase_N_sf"/>
</dbReference>
<dbReference type="GO" id="GO:0006520">
    <property type="term" value="P:amino acid metabolic process"/>
    <property type="evidence" value="ECO:0007669"/>
    <property type="project" value="TreeGrafter"/>
</dbReference>
<feature type="domain" description="Alliinase EGF-like" evidence="6">
    <location>
        <begin position="89"/>
        <end position="143"/>
    </location>
</feature>
<dbReference type="InterPro" id="IPR015422">
    <property type="entry name" value="PyrdxlP-dep_Trfase_small"/>
</dbReference>
<keyword evidence="5" id="KW-1133">Transmembrane helix</keyword>
<dbReference type="PANTHER" id="PTHR43795">
    <property type="entry name" value="BIFUNCTIONAL ASPARTATE AMINOTRANSFERASE AND GLUTAMATE/ASPARTATE-PREPHENATE AMINOTRANSFERASE-RELATED"/>
    <property type="match status" value="1"/>
</dbReference>
<dbReference type="Gene3D" id="3.40.640.10">
    <property type="entry name" value="Type I PLP-dependent aspartate aminotransferase-like (Major domain)"/>
    <property type="match status" value="1"/>
</dbReference>
<gene>
    <name evidence="8" type="ORF">FPE_LOCUS34516</name>
</gene>
<dbReference type="Gene3D" id="2.10.25.30">
    <property type="entry name" value="EGF-like, alliinase"/>
    <property type="match status" value="1"/>
</dbReference>
<keyword evidence="9" id="KW-1185">Reference proteome</keyword>
<name>A0AAD2AIU4_9LAMI</name>
<dbReference type="Proteomes" id="UP000834106">
    <property type="component" value="Chromosome 23"/>
</dbReference>
<keyword evidence="5" id="KW-0812">Transmembrane</keyword>
<proteinExistence type="inferred from homology"/>
<dbReference type="GO" id="GO:0008483">
    <property type="term" value="F:transaminase activity"/>
    <property type="evidence" value="ECO:0007669"/>
    <property type="project" value="UniProtKB-KW"/>
</dbReference>
<dbReference type="Pfam" id="PF04863">
    <property type="entry name" value="EGF_alliinase"/>
    <property type="match status" value="1"/>
</dbReference>
<dbReference type="InterPro" id="IPR050478">
    <property type="entry name" value="Ethylene_sulfur-biosynth"/>
</dbReference>
<feature type="domain" description="Alliinase C-terminal" evidence="7">
    <location>
        <begin position="145"/>
        <end position="496"/>
    </location>
</feature>
<dbReference type="InterPro" id="IPR015421">
    <property type="entry name" value="PyrdxlP-dep_Trfase_major"/>
</dbReference>
<evidence type="ECO:0000256" key="1">
    <source>
        <dbReference type="ARBA" id="ARBA00001933"/>
    </source>
</evidence>
<evidence type="ECO:0000256" key="5">
    <source>
        <dbReference type="SAM" id="Phobius"/>
    </source>
</evidence>
<keyword evidence="5" id="KW-0472">Membrane</keyword>
<dbReference type="InterPro" id="IPR006948">
    <property type="entry name" value="Alliinase_C"/>
</dbReference>
<dbReference type="AlphaFoldDB" id="A0AAD2AIU4"/>
<dbReference type="InterPro" id="IPR006947">
    <property type="entry name" value="EGF_alliinase"/>
</dbReference>
<sequence length="505" mass="56782">MKPNFTVEYCPLEALVSRAKKEVWCLMLICTRKVGVSNLKGSFLWMYHLPLSILGRSEIMRGVYVGSIALNIFFVTNYLFVGYESKQLSWSQRAAAEAEAVASVSCSGHGRAYLDGLIVKGKPVCECNTCYEGPDCSQFLPDCAANADGGDPLFLEPFWMQHAESSAVLVAGWYRMSYVFADQTSISQVLQNHILKVHSIARNAITKGKYIVFGVGSTQLLSAAVFALSLNLSSPARVVAASPYYPVYKTQTDFFETVHFEFQGDALAMKNSSDSAGNVIEFVTSPNNPDGHLRKAVLPFANAIYDRAYYWPHFTAIPAPADEDIMIFTISKLTGHAGSRFGWALVKDKEVYLNMLEYLQLAEMGVSRDTQLRALQLLKVVLEGDGREIFHFAYEKMRDRWENIFQTVSLSKRFTIQEISPQYCNFFEKIRDPSPAYVWLKCERKEDTNCNAVLGAANIKGRSGNLFNSEDRYVRLSLLKSDDDFNLLLYRLKELVNKEDGTETT</sequence>
<evidence type="ECO:0000313" key="9">
    <source>
        <dbReference type="Proteomes" id="UP000834106"/>
    </source>
</evidence>
<keyword evidence="3" id="KW-0808">Transferase</keyword>